<dbReference type="EMBL" id="MN740434">
    <property type="protein sequence ID" value="QHU06410.1"/>
    <property type="molecule type" value="Genomic_DNA"/>
</dbReference>
<reference evidence="2" key="1">
    <citation type="journal article" date="2020" name="Nature">
        <title>Giant virus diversity and host interactions through global metagenomics.</title>
        <authorList>
            <person name="Schulz F."/>
            <person name="Roux S."/>
            <person name="Paez-Espino D."/>
            <person name="Jungbluth S."/>
            <person name="Walsh D.A."/>
            <person name="Denef V.J."/>
            <person name="McMahon K.D."/>
            <person name="Konstantinidis K.T."/>
            <person name="Eloe-Fadrosh E.A."/>
            <person name="Kyrpides N.C."/>
            <person name="Woyke T."/>
        </authorList>
    </citation>
    <scope>NUCLEOTIDE SEQUENCE</scope>
    <source>
        <strain evidence="2">GVMAG-M-3300027747-57</strain>
    </source>
</reference>
<keyword evidence="1" id="KW-1133">Transmembrane helix</keyword>
<feature type="transmembrane region" description="Helical" evidence="1">
    <location>
        <begin position="118"/>
        <end position="137"/>
    </location>
</feature>
<evidence type="ECO:0000256" key="1">
    <source>
        <dbReference type="SAM" id="Phobius"/>
    </source>
</evidence>
<dbReference type="AlphaFoldDB" id="A0A6C0JNU4"/>
<feature type="transmembrane region" description="Helical" evidence="1">
    <location>
        <begin position="6"/>
        <end position="25"/>
    </location>
</feature>
<sequence length="194" mass="22329">MSKSVTFLNYTALLILYIVSFIVIYQKNTEIIGFYFLFVVNAVGVIYNLYYFTNAGSSQLIPTMIYLSLFISGLFHTICFIFVIMMISDMRVKYSNTYGTPMNIPPKYKIKFELFKRLTISTFALCAILLLILLNGFDFINIQLSNLGSIKNIIVYYFPQLLVLVTTLVPVIISCVQIVYANEFSMLSRRHFAK</sequence>
<keyword evidence="1" id="KW-0472">Membrane</keyword>
<protein>
    <submittedName>
        <fullName evidence="2">Uncharacterized protein</fullName>
    </submittedName>
</protein>
<feature type="transmembrane region" description="Helical" evidence="1">
    <location>
        <begin position="64"/>
        <end position="87"/>
    </location>
</feature>
<feature type="transmembrane region" description="Helical" evidence="1">
    <location>
        <begin position="32"/>
        <end position="52"/>
    </location>
</feature>
<accession>A0A6C0JNU4</accession>
<evidence type="ECO:0000313" key="2">
    <source>
        <dbReference type="EMBL" id="QHU06410.1"/>
    </source>
</evidence>
<organism evidence="2">
    <name type="scientific">viral metagenome</name>
    <dbReference type="NCBI Taxonomy" id="1070528"/>
    <lineage>
        <taxon>unclassified sequences</taxon>
        <taxon>metagenomes</taxon>
        <taxon>organismal metagenomes</taxon>
    </lineage>
</organism>
<proteinExistence type="predicted"/>
<feature type="transmembrane region" description="Helical" evidence="1">
    <location>
        <begin position="157"/>
        <end position="180"/>
    </location>
</feature>
<name>A0A6C0JNU4_9ZZZZ</name>
<keyword evidence="1" id="KW-0812">Transmembrane</keyword>